<dbReference type="InterPro" id="IPR013094">
    <property type="entry name" value="AB_hydrolase_3"/>
</dbReference>
<dbReference type="GO" id="GO:0016787">
    <property type="term" value="F:hydrolase activity"/>
    <property type="evidence" value="ECO:0007669"/>
    <property type="project" value="UniProtKB-KW"/>
</dbReference>
<dbReference type="STRING" id="1016849.A0A0D1X1F2"/>
<organism evidence="4 5">
    <name type="scientific">Exophiala sideris</name>
    <dbReference type="NCBI Taxonomy" id="1016849"/>
    <lineage>
        <taxon>Eukaryota</taxon>
        <taxon>Fungi</taxon>
        <taxon>Dikarya</taxon>
        <taxon>Ascomycota</taxon>
        <taxon>Pezizomycotina</taxon>
        <taxon>Eurotiomycetes</taxon>
        <taxon>Chaetothyriomycetidae</taxon>
        <taxon>Chaetothyriales</taxon>
        <taxon>Herpotrichiellaceae</taxon>
        <taxon>Exophiala</taxon>
    </lineage>
</organism>
<evidence type="ECO:0000313" key="4">
    <source>
        <dbReference type="EMBL" id="KIV81311.1"/>
    </source>
</evidence>
<dbReference type="Gene3D" id="3.40.50.1820">
    <property type="entry name" value="alpha/beta hydrolase"/>
    <property type="match status" value="1"/>
</dbReference>
<feature type="region of interest" description="Disordered" evidence="2">
    <location>
        <begin position="46"/>
        <end position="65"/>
    </location>
</feature>
<accession>A0A0D1X1F2</accession>
<proteinExistence type="predicted"/>
<protein>
    <recommendedName>
        <fullName evidence="3">Alpha/beta hydrolase fold-3 domain-containing protein</fullName>
    </recommendedName>
</protein>
<dbReference type="AlphaFoldDB" id="A0A0D1X1F2"/>
<dbReference type="InterPro" id="IPR050300">
    <property type="entry name" value="GDXG_lipolytic_enzyme"/>
</dbReference>
<dbReference type="EMBL" id="KN846952">
    <property type="protein sequence ID" value="KIV81311.1"/>
    <property type="molecule type" value="Genomic_DNA"/>
</dbReference>
<feature type="domain" description="Alpha/beta hydrolase fold-3" evidence="3">
    <location>
        <begin position="94"/>
        <end position="304"/>
    </location>
</feature>
<evidence type="ECO:0000256" key="1">
    <source>
        <dbReference type="ARBA" id="ARBA00022801"/>
    </source>
</evidence>
<gene>
    <name evidence="4" type="ORF">PV11_03503</name>
</gene>
<dbReference type="PANTHER" id="PTHR48081">
    <property type="entry name" value="AB HYDROLASE SUPERFAMILY PROTEIN C4A8.06C"/>
    <property type="match status" value="1"/>
</dbReference>
<name>A0A0D1X1F2_9EURO</name>
<dbReference type="OrthoDB" id="4139065at2759"/>
<dbReference type="HOGENOM" id="CLU_012494_6_3_1"/>
<keyword evidence="1" id="KW-0378">Hydrolase</keyword>
<evidence type="ECO:0000259" key="3">
    <source>
        <dbReference type="Pfam" id="PF07859"/>
    </source>
</evidence>
<dbReference type="Proteomes" id="UP000053599">
    <property type="component" value="Unassembled WGS sequence"/>
</dbReference>
<sequence length="330" mass="35944">MPPSEPDNARYWKRSPEFEAFLASADLSRFDELHTMSLDETRKHMEKLDVSTASPMPKVKSEDKVIKARDGKDIPIRIWKTTSPKTPEAPPLAVIYHGGGWIYGGLNTEPGFVSTLVGELGLTAITVDYRLAPENPFPGSFNDSYDALQWARHSAGSIGADPSRIYVAGASAGANLAAAVTLEAKKNDQLKGVLGQVLVVPATCHYKHYSHSKYALHSIDKFAGAPLLSTEMMKGMWDAYYSLAKPDPRVSPLLGADHLGLPPTYIQVAGADPLCDEGIAYANCLRAAAVKVKLDIYPGLPHGSQTALLGMPQREKYLTDLMGAMEWFKE</sequence>
<dbReference type="SUPFAM" id="SSF53474">
    <property type="entry name" value="alpha/beta-Hydrolases"/>
    <property type="match status" value="1"/>
</dbReference>
<dbReference type="InterPro" id="IPR029058">
    <property type="entry name" value="AB_hydrolase_fold"/>
</dbReference>
<dbReference type="Pfam" id="PF07859">
    <property type="entry name" value="Abhydrolase_3"/>
    <property type="match status" value="1"/>
</dbReference>
<reference evidence="4 5" key="1">
    <citation type="submission" date="2015-01" db="EMBL/GenBank/DDBJ databases">
        <title>The Genome Sequence of Exophiala sideris CBS121828.</title>
        <authorList>
            <consortium name="The Broad Institute Genomics Platform"/>
            <person name="Cuomo C."/>
            <person name="de Hoog S."/>
            <person name="Gorbushina A."/>
            <person name="Stielow B."/>
            <person name="Teixiera M."/>
            <person name="Abouelleil A."/>
            <person name="Chapman S.B."/>
            <person name="Priest M."/>
            <person name="Young S.K."/>
            <person name="Wortman J."/>
            <person name="Nusbaum C."/>
            <person name="Birren B."/>
        </authorList>
    </citation>
    <scope>NUCLEOTIDE SEQUENCE [LARGE SCALE GENOMIC DNA]</scope>
    <source>
        <strain evidence="4 5">CBS 121828</strain>
    </source>
</reference>
<evidence type="ECO:0000313" key="5">
    <source>
        <dbReference type="Proteomes" id="UP000053599"/>
    </source>
</evidence>
<dbReference type="PANTHER" id="PTHR48081:SF8">
    <property type="entry name" value="ALPHA_BETA HYDROLASE FOLD-3 DOMAIN-CONTAINING PROTEIN-RELATED"/>
    <property type="match status" value="1"/>
</dbReference>
<evidence type="ECO:0000256" key="2">
    <source>
        <dbReference type="SAM" id="MobiDB-lite"/>
    </source>
</evidence>